<evidence type="ECO:0000259" key="3">
    <source>
        <dbReference type="PROSITE" id="PS51391"/>
    </source>
</evidence>
<feature type="compositionally biased region" description="Polar residues" evidence="2">
    <location>
        <begin position="164"/>
        <end position="181"/>
    </location>
</feature>
<evidence type="ECO:0000256" key="2">
    <source>
        <dbReference type="SAM" id="MobiDB-lite"/>
    </source>
</evidence>
<dbReference type="AlphaFoldDB" id="W8BYR7"/>
<dbReference type="OrthoDB" id="79367at2759"/>
<keyword evidence="1" id="KW-0694">RNA-binding</keyword>
<evidence type="ECO:0000313" key="4">
    <source>
        <dbReference type="EMBL" id="JAB98426.1"/>
    </source>
</evidence>
<organism evidence="4">
    <name type="scientific">Ceratitis capitata</name>
    <name type="common">Mediterranean fruit fly</name>
    <name type="synonym">Tephritis capitata</name>
    <dbReference type="NCBI Taxonomy" id="7213"/>
    <lineage>
        <taxon>Eukaryota</taxon>
        <taxon>Metazoa</taxon>
        <taxon>Ecdysozoa</taxon>
        <taxon>Arthropoda</taxon>
        <taxon>Hexapoda</taxon>
        <taxon>Insecta</taxon>
        <taxon>Pterygota</taxon>
        <taxon>Neoptera</taxon>
        <taxon>Endopterygota</taxon>
        <taxon>Diptera</taxon>
        <taxon>Brachycera</taxon>
        <taxon>Muscomorpha</taxon>
        <taxon>Tephritoidea</taxon>
        <taxon>Tephritidae</taxon>
        <taxon>Ceratitis</taxon>
        <taxon>Ceratitis</taxon>
    </lineage>
</organism>
<dbReference type="SMART" id="SM00582">
    <property type="entry name" value="RPR"/>
    <property type="match status" value="1"/>
</dbReference>
<dbReference type="GO" id="GO:0005634">
    <property type="term" value="C:nucleus"/>
    <property type="evidence" value="ECO:0007669"/>
    <property type="project" value="TreeGrafter"/>
</dbReference>
<dbReference type="PANTHER" id="PTHR23140">
    <property type="entry name" value="RNA PROCESSING PROTEIN LD23810P"/>
    <property type="match status" value="1"/>
</dbReference>
<dbReference type="PROSITE" id="PS51391">
    <property type="entry name" value="CID"/>
    <property type="match status" value="1"/>
</dbReference>
<dbReference type="InterPro" id="IPR051485">
    <property type="entry name" value="SR-CTD_assoc_factor"/>
</dbReference>
<sequence>MENVVAFNNELSSLYDQKPPISKAKMAAITKSAMRAIKFYKHVVQSVEKFILKCKPEYKVPGLYVIDSIVRQSRHQFGPDKDVFAPRFARNITETFANLFRCAPDDKSRIIRVLNLWQKNNVFAPEVIQPIFDLADPNHPIYQLAPPGAAGGTAGDIPSGAANGLNTSSTSMEINLNASGSSDDKHGGMPDLSLMSHEKAQNVLDNSTLRQLEHMQQYLKRHSAPATTVSSTKSREMRESRDMREIRESRELREMRDSRDSREHRELRETREIRDIREVRDSRELRDSRVDRDAHEYARLIDSGANACIGSSGRNPNSSGNVGASSSILSGVGGGANKLQHAETYAKYSKTTHEVIIEDDDGPENTNSPKHASKIIDNNNLQQLLNDPNVLLQLQTLQNFQKMKQQEEQQYKMNEMRMQEKEFEKHLQTVLKTQAAVHGVTADSNEFNKEVEFVSVEQKIEVYMFFT</sequence>
<feature type="compositionally biased region" description="Basic and acidic residues" evidence="2">
    <location>
        <begin position="233"/>
        <end position="266"/>
    </location>
</feature>
<feature type="region of interest" description="Disordered" evidence="2">
    <location>
        <begin position="150"/>
        <end position="188"/>
    </location>
</feature>
<proteinExistence type="evidence at transcript level"/>
<dbReference type="EMBL" id="GAMC01008129">
    <property type="protein sequence ID" value="JAB98426.1"/>
    <property type="molecule type" value="mRNA"/>
</dbReference>
<dbReference type="GO" id="GO:0003723">
    <property type="term" value="F:RNA binding"/>
    <property type="evidence" value="ECO:0007669"/>
    <property type="project" value="UniProtKB-KW"/>
</dbReference>
<dbReference type="FunFam" id="1.25.40.90:FF:000004">
    <property type="entry name" value="splicing factor, arginine/serine-rich 15"/>
    <property type="match status" value="1"/>
</dbReference>
<dbReference type="PANTHER" id="PTHR23140:SF4">
    <property type="entry name" value="PROTEIN CBR-NRD-1"/>
    <property type="match status" value="1"/>
</dbReference>
<dbReference type="Pfam" id="PF04818">
    <property type="entry name" value="CID"/>
    <property type="match status" value="1"/>
</dbReference>
<dbReference type="Gene3D" id="1.25.40.90">
    <property type="match status" value="1"/>
</dbReference>
<feature type="domain" description="CID" evidence="3">
    <location>
        <begin position="1"/>
        <end position="139"/>
    </location>
</feature>
<accession>W8BYR7</accession>
<evidence type="ECO:0000256" key="1">
    <source>
        <dbReference type="ARBA" id="ARBA00022884"/>
    </source>
</evidence>
<dbReference type="SUPFAM" id="SSF48464">
    <property type="entry name" value="ENTH/VHS domain"/>
    <property type="match status" value="1"/>
</dbReference>
<reference evidence="4" key="1">
    <citation type="submission" date="2013-07" db="EMBL/GenBank/DDBJ databases">
        <authorList>
            <person name="Geib S."/>
        </authorList>
    </citation>
    <scope>NUCLEOTIDE SEQUENCE</scope>
</reference>
<dbReference type="InterPro" id="IPR008942">
    <property type="entry name" value="ENTH_VHS"/>
</dbReference>
<reference evidence="4" key="2">
    <citation type="journal article" date="2014" name="BMC Genomics">
        <title>A genomic perspective to assessing quality of mass-reared SIT flies used in Mediterranean fruit fly (Ceratitis capitata) eradication in California.</title>
        <authorList>
            <person name="Calla B."/>
            <person name="Hall B."/>
            <person name="Hou S."/>
            <person name="Geib S.M."/>
        </authorList>
    </citation>
    <scope>NUCLEOTIDE SEQUENCE</scope>
</reference>
<feature type="region of interest" description="Disordered" evidence="2">
    <location>
        <begin position="220"/>
        <end position="266"/>
    </location>
</feature>
<dbReference type="CDD" id="cd16983">
    <property type="entry name" value="CID_SCAF8_like"/>
    <property type="match status" value="1"/>
</dbReference>
<name>W8BYR7_CERCA</name>
<gene>
    <name evidence="4" type="primary">SCAF8</name>
</gene>
<protein>
    <submittedName>
        <fullName evidence="4">Protein SCAF8</fullName>
    </submittedName>
</protein>
<dbReference type="InterPro" id="IPR006569">
    <property type="entry name" value="CID_dom"/>
</dbReference>